<evidence type="ECO:0000256" key="1">
    <source>
        <dbReference type="ARBA" id="ARBA00008857"/>
    </source>
</evidence>
<name>A0A8K1ZW26_9CYAN</name>
<proteinExistence type="inferred from homology"/>
<keyword evidence="3" id="KW-0233">DNA recombination</keyword>
<gene>
    <name evidence="5" type="ORF">GS597_01285</name>
</gene>
<evidence type="ECO:0000313" key="5">
    <source>
        <dbReference type="EMBL" id="NCJ05172.1"/>
    </source>
</evidence>
<dbReference type="PANTHER" id="PTHR30349">
    <property type="entry name" value="PHAGE INTEGRASE-RELATED"/>
    <property type="match status" value="1"/>
</dbReference>
<evidence type="ECO:0000259" key="4">
    <source>
        <dbReference type="PROSITE" id="PS51898"/>
    </source>
</evidence>
<evidence type="ECO:0000313" key="6">
    <source>
        <dbReference type="Proteomes" id="UP000607397"/>
    </source>
</evidence>
<dbReference type="InterPro" id="IPR013762">
    <property type="entry name" value="Integrase-like_cat_sf"/>
</dbReference>
<dbReference type="GO" id="GO:0015074">
    <property type="term" value="P:DNA integration"/>
    <property type="evidence" value="ECO:0007669"/>
    <property type="project" value="InterPro"/>
</dbReference>
<dbReference type="InterPro" id="IPR050090">
    <property type="entry name" value="Tyrosine_recombinase_XerCD"/>
</dbReference>
<dbReference type="GO" id="GO:0003677">
    <property type="term" value="F:DNA binding"/>
    <property type="evidence" value="ECO:0007669"/>
    <property type="project" value="UniProtKB-KW"/>
</dbReference>
<dbReference type="InterPro" id="IPR011010">
    <property type="entry name" value="DNA_brk_join_enz"/>
</dbReference>
<dbReference type="Gene3D" id="1.10.443.10">
    <property type="entry name" value="Intergrase catalytic core"/>
    <property type="match status" value="1"/>
</dbReference>
<dbReference type="InterPro" id="IPR010998">
    <property type="entry name" value="Integrase_recombinase_N"/>
</dbReference>
<evidence type="ECO:0000256" key="3">
    <source>
        <dbReference type="ARBA" id="ARBA00023172"/>
    </source>
</evidence>
<dbReference type="PROSITE" id="PS51898">
    <property type="entry name" value="TYR_RECOMBINASE"/>
    <property type="match status" value="1"/>
</dbReference>
<organism evidence="5 6">
    <name type="scientific">Petrachloros mirabilis ULC683</name>
    <dbReference type="NCBI Taxonomy" id="2781853"/>
    <lineage>
        <taxon>Bacteria</taxon>
        <taxon>Bacillati</taxon>
        <taxon>Cyanobacteriota</taxon>
        <taxon>Cyanophyceae</taxon>
        <taxon>Synechococcales</taxon>
        <taxon>Petrachlorosaceae</taxon>
        <taxon>Petrachloros</taxon>
        <taxon>Petrachloros mirabilis</taxon>
    </lineage>
</organism>
<evidence type="ECO:0000256" key="2">
    <source>
        <dbReference type="ARBA" id="ARBA00023125"/>
    </source>
</evidence>
<reference evidence="5" key="1">
    <citation type="submission" date="2019-12" db="EMBL/GenBank/DDBJ databases">
        <title>High-Quality draft genome sequences of three cyanobacteria isolated from the limestone walls of the Old Cathedral of Coimbra.</title>
        <authorList>
            <person name="Tiago I."/>
            <person name="Soares F."/>
            <person name="Portugal A."/>
        </authorList>
    </citation>
    <scope>NUCLEOTIDE SEQUENCE [LARGE SCALE GENOMIC DNA]</scope>
    <source>
        <strain evidence="5">C</strain>
    </source>
</reference>
<comment type="caution">
    <text evidence="5">The sequence shown here is derived from an EMBL/GenBank/DDBJ whole genome shotgun (WGS) entry which is preliminary data.</text>
</comment>
<dbReference type="PANTHER" id="PTHR30349:SF41">
    <property type="entry name" value="INTEGRASE_RECOMBINASE PROTEIN MJ0367-RELATED"/>
    <property type="match status" value="1"/>
</dbReference>
<dbReference type="InterPro" id="IPR002104">
    <property type="entry name" value="Integrase_catalytic"/>
</dbReference>
<keyword evidence="6" id="KW-1185">Reference proteome</keyword>
<dbReference type="CDD" id="cd00796">
    <property type="entry name" value="INT_Rci_Hp1_C"/>
    <property type="match status" value="1"/>
</dbReference>
<dbReference type="SUPFAM" id="SSF56349">
    <property type="entry name" value="DNA breaking-rejoining enzymes"/>
    <property type="match status" value="1"/>
</dbReference>
<dbReference type="Proteomes" id="UP000607397">
    <property type="component" value="Unassembled WGS sequence"/>
</dbReference>
<sequence>MRSQFSCRFTSAIGRGLARQKASQIEADILTGNFDTSLLKYKPQILGKNATELLAPQLFERYTKAIAKEKGLAPGSLRRYESLGSWLEKHLNVPAHQVSDRKAGDFMAAMMEQLNSRTAKERLWMLQACWKWAQGRFHIADENPWNGLAAKIKVQPRQRVKPFTEGEIKAILAAFRHHAQYRHYSDFVAFLFGIGCRFGEAAGLRWEHISPGFETVWIGESISRGHRKSTKTGKARTVVLSPGVAAMLRSRHKGLNPKPTDLVFPSPKGQPINDHNFRRRAWKNILERCHIEYRKPYAARHSAISHALANGANPIAVAEASGHDKRVLLDTYSHVIENRSVFVEF</sequence>
<dbReference type="AlphaFoldDB" id="A0A8K1ZW26"/>
<dbReference type="EMBL" id="WVIC01000002">
    <property type="protein sequence ID" value="NCJ05172.1"/>
    <property type="molecule type" value="Genomic_DNA"/>
</dbReference>
<dbReference type="Pfam" id="PF00589">
    <property type="entry name" value="Phage_integrase"/>
    <property type="match status" value="1"/>
</dbReference>
<dbReference type="Gene3D" id="1.10.150.130">
    <property type="match status" value="1"/>
</dbReference>
<dbReference type="GO" id="GO:0006310">
    <property type="term" value="P:DNA recombination"/>
    <property type="evidence" value="ECO:0007669"/>
    <property type="project" value="UniProtKB-KW"/>
</dbReference>
<protein>
    <submittedName>
        <fullName evidence="5">Tyrosine-type recombinase/integrase</fullName>
    </submittedName>
</protein>
<feature type="domain" description="Tyr recombinase" evidence="4">
    <location>
        <begin position="158"/>
        <end position="345"/>
    </location>
</feature>
<comment type="similarity">
    <text evidence="1">Belongs to the 'phage' integrase family.</text>
</comment>
<accession>A0A8K1ZW26</accession>
<keyword evidence="2" id="KW-0238">DNA-binding</keyword>